<evidence type="ECO:0000313" key="5">
    <source>
        <dbReference type="EMBL" id="AOT69760.1"/>
    </source>
</evidence>
<feature type="domain" description="Nucleoside phosphorylase" evidence="4">
    <location>
        <begin position="16"/>
        <end position="198"/>
    </location>
</feature>
<dbReference type="InterPro" id="IPR035994">
    <property type="entry name" value="Nucleoside_phosphorylase_sf"/>
</dbReference>
<dbReference type="KEGG" id="gfe:Gferi_09285"/>
<evidence type="ECO:0000259" key="4">
    <source>
        <dbReference type="Pfam" id="PF01048"/>
    </source>
</evidence>
<dbReference type="CDD" id="cd17767">
    <property type="entry name" value="UP_EcUdp-like"/>
    <property type="match status" value="1"/>
</dbReference>
<dbReference type="OrthoDB" id="9772602at2"/>
<dbReference type="STRING" id="1424294.Gferi_09285"/>
<dbReference type="GO" id="GO:0005829">
    <property type="term" value="C:cytosol"/>
    <property type="evidence" value="ECO:0007669"/>
    <property type="project" value="TreeGrafter"/>
</dbReference>
<dbReference type="PANTHER" id="PTHR43691:SF11">
    <property type="entry name" value="FI09636P-RELATED"/>
    <property type="match status" value="1"/>
</dbReference>
<sequence length="247" mass="27292">MKQPHILCSNEDITEYVLLPGDPQRTLRTAAYLDEWQEIAYNREFRSIKGLYKGAPVTIVSTGIGGASAVIALEELITCGGKYFIRIGSGGAVQPGIHIGDLIIPTAAVREDGASRMYVGENYPAVADFALTHAILETCNVLKFPHFTGIVRSHDGFYMDEEDEKMSYWNKKGVLASDMETAALFTVSQLRGVKTASILNNVVLYQGNIREGIQAYVEEGKGAEAGEKREILLALETIRRLYRDQQE</sequence>
<name>A0A1D8GFU9_9FIRM</name>
<evidence type="ECO:0000256" key="1">
    <source>
        <dbReference type="ARBA" id="ARBA00011888"/>
    </source>
</evidence>
<dbReference type="EMBL" id="CP017269">
    <property type="protein sequence ID" value="AOT69760.1"/>
    <property type="molecule type" value="Genomic_DNA"/>
</dbReference>
<keyword evidence="6" id="KW-1185">Reference proteome</keyword>
<dbReference type="Pfam" id="PF01048">
    <property type="entry name" value="PNP_UDP_1"/>
    <property type="match status" value="1"/>
</dbReference>
<dbReference type="InterPro" id="IPR000845">
    <property type="entry name" value="Nucleoside_phosphorylase_d"/>
</dbReference>
<comment type="catalytic activity">
    <reaction evidence="3">
        <text>uridine + phosphate = alpha-D-ribose 1-phosphate + uracil</text>
        <dbReference type="Rhea" id="RHEA:24388"/>
        <dbReference type="ChEBI" id="CHEBI:16704"/>
        <dbReference type="ChEBI" id="CHEBI:17568"/>
        <dbReference type="ChEBI" id="CHEBI:43474"/>
        <dbReference type="ChEBI" id="CHEBI:57720"/>
        <dbReference type="EC" id="2.4.2.3"/>
    </reaction>
</comment>
<evidence type="ECO:0000313" key="6">
    <source>
        <dbReference type="Proteomes" id="UP000095743"/>
    </source>
</evidence>
<dbReference type="GO" id="GO:0009116">
    <property type="term" value="P:nucleoside metabolic process"/>
    <property type="evidence" value="ECO:0007669"/>
    <property type="project" value="InterPro"/>
</dbReference>
<dbReference type="Proteomes" id="UP000095743">
    <property type="component" value="Chromosome"/>
</dbReference>
<protein>
    <recommendedName>
        <fullName evidence="2">Uridine phosphorylase</fullName>
        <ecNumber evidence="1">2.4.2.3</ecNumber>
    </recommendedName>
</protein>
<dbReference type="PANTHER" id="PTHR43691">
    <property type="entry name" value="URIDINE PHOSPHORYLASE"/>
    <property type="match status" value="1"/>
</dbReference>
<dbReference type="EC" id="2.4.2.3" evidence="1"/>
<dbReference type="GO" id="GO:0004850">
    <property type="term" value="F:uridine phosphorylase activity"/>
    <property type="evidence" value="ECO:0007669"/>
    <property type="project" value="UniProtKB-EC"/>
</dbReference>
<gene>
    <name evidence="5" type="ORF">Gferi_09285</name>
</gene>
<dbReference type="AlphaFoldDB" id="A0A1D8GFU9"/>
<accession>A0A1D8GFU9</accession>
<proteinExistence type="predicted"/>
<dbReference type="SUPFAM" id="SSF53167">
    <property type="entry name" value="Purine and uridine phosphorylases"/>
    <property type="match status" value="1"/>
</dbReference>
<evidence type="ECO:0000256" key="2">
    <source>
        <dbReference type="ARBA" id="ARBA00021980"/>
    </source>
</evidence>
<reference evidence="5 6" key="1">
    <citation type="submission" date="2016-09" db="EMBL/GenBank/DDBJ databases">
        <title>Genomic analysis reveals versatility of anaerobic energy metabolism of Geosporobacter ferrireducens IRF9 of phylum Firmicutes.</title>
        <authorList>
            <person name="Kim S.-J."/>
        </authorList>
    </citation>
    <scope>NUCLEOTIDE SEQUENCE [LARGE SCALE GENOMIC DNA]</scope>
    <source>
        <strain evidence="5 6">IRF9</strain>
    </source>
</reference>
<dbReference type="Gene3D" id="3.40.50.1580">
    <property type="entry name" value="Nucleoside phosphorylase domain"/>
    <property type="match status" value="1"/>
</dbReference>
<dbReference type="RefSeq" id="WP_069975799.1">
    <property type="nucleotide sequence ID" value="NZ_CP017269.1"/>
</dbReference>
<organism evidence="5 6">
    <name type="scientific">Geosporobacter ferrireducens</name>
    <dbReference type="NCBI Taxonomy" id="1424294"/>
    <lineage>
        <taxon>Bacteria</taxon>
        <taxon>Bacillati</taxon>
        <taxon>Bacillota</taxon>
        <taxon>Clostridia</taxon>
        <taxon>Peptostreptococcales</taxon>
        <taxon>Thermotaleaceae</taxon>
        <taxon>Geosporobacter</taxon>
    </lineage>
</organism>
<evidence type="ECO:0000256" key="3">
    <source>
        <dbReference type="ARBA" id="ARBA00048447"/>
    </source>
</evidence>